<evidence type="ECO:0000313" key="2">
    <source>
        <dbReference type="EMBL" id="KAK7913157.1"/>
    </source>
</evidence>
<protein>
    <recommendedName>
        <fullName evidence="4">L1 transposable element RRM domain-containing protein</fullName>
    </recommendedName>
</protein>
<evidence type="ECO:0008006" key="4">
    <source>
        <dbReference type="Google" id="ProtNLM"/>
    </source>
</evidence>
<dbReference type="AlphaFoldDB" id="A0AAW0P8X5"/>
<dbReference type="EMBL" id="JBBPFD010000009">
    <property type="protein sequence ID" value="KAK7913157.1"/>
    <property type="molecule type" value="Genomic_DNA"/>
</dbReference>
<reference evidence="3" key="1">
    <citation type="submission" date="2024-04" db="EMBL/GenBank/DDBJ databases">
        <title>Salinicola lusitanus LLJ914,a marine bacterium isolated from the Okinawa Trough.</title>
        <authorList>
            <person name="Li J."/>
        </authorList>
    </citation>
    <scope>NUCLEOTIDE SEQUENCE [LARGE SCALE GENOMIC DNA]</scope>
</reference>
<comment type="caution">
    <text evidence="2">The sequence shown here is derived from an EMBL/GenBank/DDBJ whole genome shotgun (WGS) entry which is preliminary data.</text>
</comment>
<proteinExistence type="predicted"/>
<sequence>MTEKAIVTRNRAPDNKEDGGMQTILKEIRVVTSKLDNVEQQLTSKVDGLQMSLEKTLKEELQKLKDNFDSEIGSLKARMEQLEEKIKSHQRTSDTFDPDLSVVVMGLPYQENENLTEKIKDVIENGCACDQEVTLVALERLRARGPGPGVVKVAFASVREKVAVLRGKANLKSNDKFRKVYIRTAKSHTDRVMEENFKVLLRDLPNGKDYYVSGNGKLLRRTAPDAAPPSLRGAAAAVELSGYRWLGNNRKRHILAPKGSGGVGLLVKDELVEQFEVNVVDKSVDDGLDKAEMKSIFPPGGSPRGTLRTHSQILTLPWGAVLTLSPPSTTNHPLLHGPNSAHIERIVWVSHHQNRPTSFFVVPGGYSSEPFFNLKEGFGLDVEALESQCGICAAQWDTFAEDKCETPNKTSQCTFRREEWCDCFNHLDLDTEELHRNSSVHRPAYSLMSVGAPRLTNLLRSPTVAIFYVQCNYMKKEIEWRERDIEIGQRKPKQIKQNQFYLPIIVSA</sequence>
<name>A0AAW0P8X5_9GOBI</name>
<organism evidence="2 3">
    <name type="scientific">Mugilogobius chulae</name>
    <name type="common">yellowstripe goby</name>
    <dbReference type="NCBI Taxonomy" id="88201"/>
    <lineage>
        <taxon>Eukaryota</taxon>
        <taxon>Metazoa</taxon>
        <taxon>Chordata</taxon>
        <taxon>Craniata</taxon>
        <taxon>Vertebrata</taxon>
        <taxon>Euteleostomi</taxon>
        <taxon>Actinopterygii</taxon>
        <taxon>Neopterygii</taxon>
        <taxon>Teleostei</taxon>
        <taxon>Neoteleostei</taxon>
        <taxon>Acanthomorphata</taxon>
        <taxon>Gobiaria</taxon>
        <taxon>Gobiiformes</taxon>
        <taxon>Gobioidei</taxon>
        <taxon>Gobiidae</taxon>
        <taxon>Gobionellinae</taxon>
        <taxon>Mugilogobius</taxon>
    </lineage>
</organism>
<keyword evidence="3" id="KW-1185">Reference proteome</keyword>
<evidence type="ECO:0000313" key="3">
    <source>
        <dbReference type="Proteomes" id="UP001460270"/>
    </source>
</evidence>
<evidence type="ECO:0000256" key="1">
    <source>
        <dbReference type="SAM" id="Coils"/>
    </source>
</evidence>
<accession>A0AAW0P8X5</accession>
<feature type="coiled-coil region" evidence="1">
    <location>
        <begin position="21"/>
        <end position="92"/>
    </location>
</feature>
<keyword evidence="1" id="KW-0175">Coiled coil</keyword>
<dbReference type="Proteomes" id="UP001460270">
    <property type="component" value="Unassembled WGS sequence"/>
</dbReference>
<gene>
    <name evidence="2" type="ORF">WMY93_013368</name>
</gene>